<dbReference type="Proteomes" id="UP001162640">
    <property type="component" value="Unassembled WGS sequence"/>
</dbReference>
<dbReference type="InterPro" id="IPR011990">
    <property type="entry name" value="TPR-like_helical_dom_sf"/>
</dbReference>
<feature type="region of interest" description="Disordered" evidence="1">
    <location>
        <begin position="291"/>
        <end position="348"/>
    </location>
</feature>
<dbReference type="AlphaFoldDB" id="A0A9W7AZL8"/>
<name>A0A9W7AZL8_9STRA</name>
<reference evidence="3" key="1">
    <citation type="journal article" date="2023" name="Commun. Biol.">
        <title>Genome analysis of Parmales, the sister group of diatoms, reveals the evolutionary specialization of diatoms from phago-mixotrophs to photoautotrophs.</title>
        <authorList>
            <person name="Ban H."/>
            <person name="Sato S."/>
            <person name="Yoshikawa S."/>
            <person name="Yamada K."/>
            <person name="Nakamura Y."/>
            <person name="Ichinomiya M."/>
            <person name="Sato N."/>
            <person name="Blanc-Mathieu R."/>
            <person name="Endo H."/>
            <person name="Kuwata A."/>
            <person name="Ogata H."/>
        </authorList>
    </citation>
    <scope>NUCLEOTIDE SEQUENCE [LARGE SCALE GENOMIC DNA]</scope>
</reference>
<proteinExistence type="predicted"/>
<feature type="compositionally biased region" description="Pro residues" evidence="1">
    <location>
        <begin position="321"/>
        <end position="331"/>
    </location>
</feature>
<evidence type="ECO:0000256" key="1">
    <source>
        <dbReference type="SAM" id="MobiDB-lite"/>
    </source>
</evidence>
<dbReference type="EMBL" id="BLQM01000232">
    <property type="protein sequence ID" value="GMH77304.1"/>
    <property type="molecule type" value="Genomic_DNA"/>
</dbReference>
<dbReference type="Gene3D" id="1.25.40.10">
    <property type="entry name" value="Tetratricopeptide repeat domain"/>
    <property type="match status" value="1"/>
</dbReference>
<protein>
    <submittedName>
        <fullName evidence="2">Uncharacterized protein</fullName>
    </submittedName>
</protein>
<comment type="caution">
    <text evidence="2">The sequence shown here is derived from an EMBL/GenBank/DDBJ whole genome shotgun (WGS) entry which is preliminary data.</text>
</comment>
<gene>
    <name evidence="2" type="ORF">TL16_g07362</name>
</gene>
<organism evidence="2 3">
    <name type="scientific">Triparma laevis f. inornata</name>
    <dbReference type="NCBI Taxonomy" id="1714386"/>
    <lineage>
        <taxon>Eukaryota</taxon>
        <taxon>Sar</taxon>
        <taxon>Stramenopiles</taxon>
        <taxon>Ochrophyta</taxon>
        <taxon>Bolidophyceae</taxon>
        <taxon>Parmales</taxon>
        <taxon>Triparmaceae</taxon>
        <taxon>Triparma</taxon>
    </lineage>
</organism>
<evidence type="ECO:0000313" key="2">
    <source>
        <dbReference type="EMBL" id="GMH77304.1"/>
    </source>
</evidence>
<accession>A0A9W7AZL8</accession>
<sequence length="690" mass="79252">MSESEPILNQENVSNAIKDDIRLTAETLLHHLLNLTDENVSYAYTKEALIPLNTIKYRSYLHSLCYRFGCRLLNYGKSLEGEEKRNVVKSSLELFSSCLDLSSTVGMLDVECCRCRGEGWGILGSGERVLEEMERVEEMLEVVIKGKEEGEGEEEESEIEAELEGNKLSLPRPRILSTIFCEDSEVEQVEIEEEESLIEYLQKSLENARRETYEKSIELAEKYVEEIKPPETMRSLRKASLKMSSLKISGEGLWRVCGDFLRGFVENMEVWRERGVTGEDLVEFLREVEDRRRRHKNSDNEENSENEKQQIVATSTRPLFSPSPPLPPKSPTSPKSPSKPPTPFERSLDHKISSLPLRLRDHRRTTIASSICYSRSGPSSLPKLASSYNLIGQSNLDLNFHEIRLINSALKQFQRSNGIFKSLKDPLNETITLLNISKCKLRLAENIKDVDSVIRILKECYSNLEFKTVENSIVWNLISLNLAYAYFYKGVLTRRGLEVDWDLKLFNDAHQDLKKSIEIYEEIQDEKQVAAGFYQLGNLERAGWKRGMEGGWERGLRRFNEAGKFYRKRMGEEKTFVTLCLDVVELVKLVDLNCAAMWLADSAIGFEKSTEEWWRKKGGVEGFKIWRRDMDVLGEKVIEECREVLKQLCMREGGKELWRSVYAESLRGEVEVVAVLKKIGEVLRSSGVNK</sequence>
<evidence type="ECO:0000313" key="3">
    <source>
        <dbReference type="Proteomes" id="UP001162640"/>
    </source>
</evidence>